<dbReference type="AlphaFoldDB" id="A0A212QQN2"/>
<gene>
    <name evidence="2" type="ORF">SAMN07250955_102381</name>
</gene>
<dbReference type="Proteomes" id="UP000197065">
    <property type="component" value="Unassembled WGS sequence"/>
</dbReference>
<evidence type="ECO:0000259" key="1">
    <source>
        <dbReference type="Pfam" id="PF10276"/>
    </source>
</evidence>
<evidence type="ECO:0000313" key="2">
    <source>
        <dbReference type="EMBL" id="SNB61741.1"/>
    </source>
</evidence>
<accession>A0A212QQN2</accession>
<reference evidence="2 3" key="1">
    <citation type="submission" date="2017-06" db="EMBL/GenBank/DDBJ databases">
        <authorList>
            <person name="Kim H.J."/>
            <person name="Triplett B.A."/>
        </authorList>
    </citation>
    <scope>NUCLEOTIDE SEQUENCE [LARGE SCALE GENOMIC DNA]</scope>
    <source>
        <strain evidence="2 3">B29T1</strain>
    </source>
</reference>
<dbReference type="InterPro" id="IPR019401">
    <property type="entry name" value="Znf_CHCC"/>
</dbReference>
<dbReference type="Gene3D" id="2.60.260.40">
    <property type="entry name" value="q5lls5 like domains"/>
    <property type="match status" value="1"/>
</dbReference>
<name>A0A212QQN2_9PROT</name>
<proteinExistence type="predicted"/>
<dbReference type="Pfam" id="PF10276">
    <property type="entry name" value="zf-CHCC"/>
    <property type="match status" value="1"/>
</dbReference>
<sequence>MMNDEFFLEDGKEVVVTSHMNVRCDGGNGPLGHPAEFLTLSSKGQAVCGYCGRRYVLEGTPAATAVRATGQTKAA</sequence>
<organism evidence="2 3">
    <name type="scientific">Arboricoccus pini</name>
    <dbReference type="NCBI Taxonomy" id="1963835"/>
    <lineage>
        <taxon>Bacteria</taxon>
        <taxon>Pseudomonadati</taxon>
        <taxon>Pseudomonadota</taxon>
        <taxon>Alphaproteobacteria</taxon>
        <taxon>Geminicoccales</taxon>
        <taxon>Geminicoccaceae</taxon>
        <taxon>Arboricoccus</taxon>
    </lineage>
</organism>
<protein>
    <submittedName>
        <fullName evidence="2">Uncharacterized conserved protein, contains Zn-finger domain</fullName>
    </submittedName>
</protein>
<dbReference type="EMBL" id="FYEH01000002">
    <property type="protein sequence ID" value="SNB61741.1"/>
    <property type="molecule type" value="Genomic_DNA"/>
</dbReference>
<keyword evidence="3" id="KW-1185">Reference proteome</keyword>
<feature type="domain" description="Zinc finger CHCC-type" evidence="1">
    <location>
        <begin position="21"/>
        <end position="55"/>
    </location>
</feature>
<evidence type="ECO:0000313" key="3">
    <source>
        <dbReference type="Proteomes" id="UP000197065"/>
    </source>
</evidence>